<feature type="transmembrane region" description="Helical" evidence="1">
    <location>
        <begin position="9"/>
        <end position="27"/>
    </location>
</feature>
<evidence type="ECO:0000313" key="3">
    <source>
        <dbReference type="Proteomes" id="UP000190626"/>
    </source>
</evidence>
<name>A0A1V4HRV2_9BACL</name>
<organism evidence="2 3">
    <name type="scientific">Paenibacillus ferrarius</name>
    <dbReference type="NCBI Taxonomy" id="1469647"/>
    <lineage>
        <taxon>Bacteria</taxon>
        <taxon>Bacillati</taxon>
        <taxon>Bacillota</taxon>
        <taxon>Bacilli</taxon>
        <taxon>Bacillales</taxon>
        <taxon>Paenibacillaceae</taxon>
        <taxon>Paenibacillus</taxon>
    </lineage>
</organism>
<dbReference type="Proteomes" id="UP000190626">
    <property type="component" value="Unassembled WGS sequence"/>
</dbReference>
<evidence type="ECO:0000313" key="2">
    <source>
        <dbReference type="EMBL" id="OPH61316.1"/>
    </source>
</evidence>
<protein>
    <submittedName>
        <fullName evidence="2">Uncharacterized protein</fullName>
    </submittedName>
</protein>
<proteinExistence type="predicted"/>
<reference evidence="3" key="1">
    <citation type="submission" date="2016-07" db="EMBL/GenBank/DDBJ databases">
        <authorList>
            <person name="Florea S."/>
            <person name="Webb J.S."/>
            <person name="Jaromczyk J."/>
            <person name="Schardl C.L."/>
        </authorList>
    </citation>
    <scope>NUCLEOTIDE SEQUENCE [LARGE SCALE GENOMIC DNA]</scope>
    <source>
        <strain evidence="3">CY1</strain>
    </source>
</reference>
<dbReference type="EMBL" id="MBTG01000002">
    <property type="protein sequence ID" value="OPH61316.1"/>
    <property type="molecule type" value="Genomic_DNA"/>
</dbReference>
<dbReference type="AlphaFoldDB" id="A0A1V4HRV2"/>
<comment type="caution">
    <text evidence="2">The sequence shown here is derived from an EMBL/GenBank/DDBJ whole genome shotgun (WGS) entry which is preliminary data.</text>
</comment>
<keyword evidence="1" id="KW-0472">Membrane</keyword>
<keyword evidence="1" id="KW-0812">Transmembrane</keyword>
<gene>
    <name evidence="2" type="ORF">BC351_15380</name>
</gene>
<dbReference type="STRING" id="1469647.BC351_15380"/>
<accession>A0A1V4HRV2</accession>
<keyword evidence="3" id="KW-1185">Reference proteome</keyword>
<evidence type="ECO:0000256" key="1">
    <source>
        <dbReference type="SAM" id="Phobius"/>
    </source>
</evidence>
<sequence length="63" mass="7280">MKVVLKNRIFLGFVQAVSLAHFVYFGIFPANMHPFLLGNEQNREMPAIMHPLESFSRFQGRKA</sequence>
<keyword evidence="1" id="KW-1133">Transmembrane helix</keyword>